<evidence type="ECO:0000313" key="1">
    <source>
        <dbReference type="EMBL" id="KAJ8641431.1"/>
    </source>
</evidence>
<organism evidence="1 2">
    <name type="scientific">Persea americana</name>
    <name type="common">Avocado</name>
    <dbReference type="NCBI Taxonomy" id="3435"/>
    <lineage>
        <taxon>Eukaryota</taxon>
        <taxon>Viridiplantae</taxon>
        <taxon>Streptophyta</taxon>
        <taxon>Embryophyta</taxon>
        <taxon>Tracheophyta</taxon>
        <taxon>Spermatophyta</taxon>
        <taxon>Magnoliopsida</taxon>
        <taxon>Magnoliidae</taxon>
        <taxon>Laurales</taxon>
        <taxon>Lauraceae</taxon>
        <taxon>Persea</taxon>
    </lineage>
</organism>
<proteinExistence type="predicted"/>
<protein>
    <submittedName>
        <fullName evidence="1">Uncharacterized protein</fullName>
    </submittedName>
</protein>
<dbReference type="Proteomes" id="UP001234297">
    <property type="component" value="Chromosome 5"/>
</dbReference>
<accession>A0ACC2M721</accession>
<evidence type="ECO:0000313" key="2">
    <source>
        <dbReference type="Proteomes" id="UP001234297"/>
    </source>
</evidence>
<gene>
    <name evidence="1" type="ORF">MRB53_018125</name>
</gene>
<name>A0ACC2M721_PERAE</name>
<sequence length="229" mass="24873">MRRCSSSSSHGNGEGGSFILFGGGNNPYELEDPLASSSVDCTLSLGTPSTRQTEALYQNRRSSSSSYMSNVCWDIFHTKQTPSSTSQKSGRGGASSSSSSSSSALHLGSDSRLARRCANCDTTSTPLWRNGPRGPKSLCNACGIRYKKEERRATTNTAAIEAHHLMGQHHHHHHHWGYAGQTQMAAPATGNGEFRLIEEEEDDDDGESSSPYLSWRLNVPPPDFPVHMT</sequence>
<reference evidence="1 2" key="1">
    <citation type="journal article" date="2022" name="Hortic Res">
        <title>A haplotype resolved chromosomal level avocado genome allows analysis of novel avocado genes.</title>
        <authorList>
            <person name="Nath O."/>
            <person name="Fletcher S.J."/>
            <person name="Hayward A."/>
            <person name="Shaw L.M."/>
            <person name="Masouleh A.K."/>
            <person name="Furtado A."/>
            <person name="Henry R.J."/>
            <person name="Mitter N."/>
        </authorList>
    </citation>
    <scope>NUCLEOTIDE SEQUENCE [LARGE SCALE GENOMIC DNA]</scope>
    <source>
        <strain evidence="2">cv. Hass</strain>
    </source>
</reference>
<comment type="caution">
    <text evidence="1">The sequence shown here is derived from an EMBL/GenBank/DDBJ whole genome shotgun (WGS) entry which is preliminary data.</text>
</comment>
<keyword evidence="2" id="KW-1185">Reference proteome</keyword>
<dbReference type="EMBL" id="CM056813">
    <property type="protein sequence ID" value="KAJ8641431.1"/>
    <property type="molecule type" value="Genomic_DNA"/>
</dbReference>